<dbReference type="PANTHER" id="PTHR12146:SF0">
    <property type="entry name" value="RIBOSOMAL PROTEIN S10"/>
    <property type="match status" value="1"/>
</dbReference>
<keyword evidence="4" id="KW-0689">Ribosomal protein</keyword>
<reference evidence="8" key="1">
    <citation type="submission" date="2016-10" db="EMBL/GenBank/DDBJ databases">
        <authorList>
            <person name="Tanifuji G."/>
            <person name="Kume K."/>
            <person name="Nakayama T."/>
            <person name="Takabayashi S."/>
            <person name="Hashimoto T."/>
        </authorList>
    </citation>
    <scope>NUCLEOTIDE SEQUENCE</scope>
    <source>
        <strain evidence="8">NY0173</strain>
    </source>
</reference>
<dbReference type="GO" id="GO:0022627">
    <property type="term" value="C:cytosolic small ribosomal subunit"/>
    <property type="evidence" value="ECO:0007669"/>
    <property type="project" value="TreeGrafter"/>
</dbReference>
<comment type="subcellular location">
    <subcellularLocation>
        <location evidence="1">Cytoplasm</location>
    </subcellularLocation>
</comment>
<dbReference type="GO" id="GO:0003735">
    <property type="term" value="F:structural constituent of ribosome"/>
    <property type="evidence" value="ECO:0007669"/>
    <property type="project" value="TreeGrafter"/>
</dbReference>
<feature type="compositionally biased region" description="Basic and acidic residues" evidence="6">
    <location>
        <begin position="106"/>
        <end position="124"/>
    </location>
</feature>
<feature type="region of interest" description="Disordered" evidence="6">
    <location>
        <begin position="94"/>
        <end position="124"/>
    </location>
</feature>
<proteinExistence type="inferred from homology"/>
<evidence type="ECO:0000256" key="4">
    <source>
        <dbReference type="ARBA" id="ARBA00022980"/>
    </source>
</evidence>
<keyword evidence="10" id="KW-1185">Reference proteome</keyword>
<dbReference type="InterPro" id="IPR005326">
    <property type="entry name" value="Plectin_eS10_N"/>
</dbReference>
<comment type="similarity">
    <text evidence="2">Belongs to the eukaryotic ribosomal protein eS10 family.</text>
</comment>
<dbReference type="Gene3D" id="1.10.10.10">
    <property type="entry name" value="Winged helix-like DNA-binding domain superfamily/Winged helix DNA-binding domain"/>
    <property type="match status" value="1"/>
</dbReference>
<evidence type="ECO:0000256" key="6">
    <source>
        <dbReference type="SAM" id="MobiDB-lite"/>
    </source>
</evidence>
<dbReference type="AlphaFoldDB" id="A0A9K3CPH5"/>
<evidence type="ECO:0000256" key="2">
    <source>
        <dbReference type="ARBA" id="ARBA00007278"/>
    </source>
</evidence>
<reference evidence="8 10" key="2">
    <citation type="journal article" date="2018" name="PLoS ONE">
        <title>The draft genome of Kipferlia bialata reveals reductive genome evolution in fornicate parasites.</title>
        <authorList>
            <person name="Tanifuji G."/>
            <person name="Takabayashi S."/>
            <person name="Kume K."/>
            <person name="Takagi M."/>
            <person name="Nakayama T."/>
            <person name="Kamikawa R."/>
            <person name="Inagaki Y."/>
            <person name="Hashimoto T."/>
        </authorList>
    </citation>
    <scope>NUCLEOTIDE SEQUENCE [LARGE SCALE GENOMIC DNA]</scope>
    <source>
        <strain evidence="8">NY0173</strain>
    </source>
</reference>
<protein>
    <recommendedName>
        <fullName evidence="7">Plectin/eS10 N-terminal domain-containing protein</fullName>
    </recommendedName>
</protein>
<comment type="caution">
    <text evidence="8">The sequence shown here is derived from an EMBL/GenBank/DDBJ whole genome shotgun (WGS) entry which is preliminary data.</text>
</comment>
<evidence type="ECO:0000256" key="5">
    <source>
        <dbReference type="ARBA" id="ARBA00023274"/>
    </source>
</evidence>
<dbReference type="InterPro" id="IPR037447">
    <property type="entry name" value="Ribosomal_eS10"/>
</dbReference>
<evidence type="ECO:0000313" key="8">
    <source>
        <dbReference type="EMBL" id="GIQ81093.1"/>
    </source>
</evidence>
<organism evidence="8 10">
    <name type="scientific">Kipferlia bialata</name>
    <dbReference type="NCBI Taxonomy" id="797122"/>
    <lineage>
        <taxon>Eukaryota</taxon>
        <taxon>Metamonada</taxon>
        <taxon>Carpediemonas-like organisms</taxon>
        <taxon>Kipferlia</taxon>
    </lineage>
</organism>
<dbReference type="InterPro" id="IPR036388">
    <property type="entry name" value="WH-like_DNA-bd_sf"/>
</dbReference>
<dbReference type="GO" id="GO:0003723">
    <property type="term" value="F:RNA binding"/>
    <property type="evidence" value="ECO:0007669"/>
    <property type="project" value="TreeGrafter"/>
</dbReference>
<gene>
    <name evidence="8" type="ORF">KIPB_001997</name>
    <name evidence="9" type="ORF">KIPB_004774</name>
</gene>
<dbReference type="EMBL" id="BDIP01001056">
    <property type="protein sequence ID" value="GIQ83451.1"/>
    <property type="molecule type" value="Genomic_DNA"/>
</dbReference>
<evidence type="ECO:0000256" key="3">
    <source>
        <dbReference type="ARBA" id="ARBA00022490"/>
    </source>
</evidence>
<evidence type="ECO:0000256" key="1">
    <source>
        <dbReference type="ARBA" id="ARBA00004496"/>
    </source>
</evidence>
<name>A0A9K3CPH5_9EUKA</name>
<dbReference type="PANTHER" id="PTHR12146">
    <property type="entry name" value="40S RIBOSOMAL PROTEIN S10"/>
    <property type="match status" value="1"/>
</dbReference>
<dbReference type="EMBL" id="BDIP01000305">
    <property type="protein sequence ID" value="GIQ81093.1"/>
    <property type="molecule type" value="Genomic_DNA"/>
</dbReference>
<dbReference type="Proteomes" id="UP000265618">
    <property type="component" value="Unassembled WGS sequence"/>
</dbReference>
<keyword evidence="5" id="KW-0687">Ribonucleoprotein</keyword>
<dbReference type="OrthoDB" id="5211809at2759"/>
<accession>A0A9K3CPH5</accession>
<evidence type="ECO:0000313" key="9">
    <source>
        <dbReference type="EMBL" id="GIQ83451.1"/>
    </source>
</evidence>
<sequence>MVHVPKATKKAVYQYLFENGCVVVKKTNLPGNHPDIRNSEDAEVERLHVWMTMRSLQSRDLVKENYAWSHHYYFLNEAGIDYLRKELHLPESVMPNIVNKGPARPVRGDDRDGRRPSGDDRRRW</sequence>
<evidence type="ECO:0000313" key="10">
    <source>
        <dbReference type="Proteomes" id="UP000265618"/>
    </source>
</evidence>
<keyword evidence="3" id="KW-0963">Cytoplasm</keyword>
<feature type="domain" description="Plectin/eS10 N-terminal" evidence="7">
    <location>
        <begin position="4"/>
        <end position="100"/>
    </location>
</feature>
<evidence type="ECO:0000259" key="7">
    <source>
        <dbReference type="Pfam" id="PF03501"/>
    </source>
</evidence>
<dbReference type="Pfam" id="PF03501">
    <property type="entry name" value="S10_plectin"/>
    <property type="match status" value="1"/>
</dbReference>